<evidence type="ECO:0000256" key="2">
    <source>
        <dbReference type="ARBA" id="ARBA00022801"/>
    </source>
</evidence>
<dbReference type="AlphaFoldDB" id="A0A7T0BV40"/>
<protein>
    <recommendedName>
        <fullName evidence="6">Exonuclease domain-containing protein</fullName>
    </recommendedName>
</protein>
<sequence>MSLEFAVFDAETTGFFPEKDDRLIEVAILRLDTRGKILRTFHTLIHPDRELPPSRNRKWNDEDFKKAPEFGDIAGEMIDFLAGAVLISHNVVFDLLFIKEEFNRLGHTLPKLSSICTLELARRLVPEPKSRRLPDVCRELGLSYGGTRSALEEAKATRLVFLQGLKQLKIQSIKDLGITGQPPEKNQWPDIAKKGAAFIPEAPFPAADPPPKQETPPQHTETMHNLVERADAKHQETANLDQYLILLDQILEDRIITEDETEALNKLSMELNLFKTEIENAHKAYMKELFIAAWRDGKITQGEKEDLEIVRKLLSISFQDYAELMQTAKKEAQASPEPAGFLISKEKIQGMSVCFAGPPQCKVRGMIPSEMFAQSIAMENGLTVVSQLTSDLDFLVVPNRDDSEIDLEDAQEMGVRILAEPVFWRMIGLDIQ</sequence>
<dbReference type="KEGG" id="nli:G3M70_06270"/>
<evidence type="ECO:0000259" key="6">
    <source>
        <dbReference type="SMART" id="SM00479"/>
    </source>
</evidence>
<dbReference type="SMART" id="SM00479">
    <property type="entry name" value="EXOIII"/>
    <property type="match status" value="1"/>
</dbReference>
<keyword evidence="3" id="KW-0269">Exonuclease</keyword>
<dbReference type="SUPFAM" id="SSF53098">
    <property type="entry name" value="Ribonuclease H-like"/>
    <property type="match status" value="1"/>
</dbReference>
<evidence type="ECO:0000313" key="8">
    <source>
        <dbReference type="Proteomes" id="UP000594688"/>
    </source>
</evidence>
<name>A0A7T0BV40_9BACT</name>
<dbReference type="InterPro" id="IPR036420">
    <property type="entry name" value="BRCT_dom_sf"/>
</dbReference>
<evidence type="ECO:0000256" key="4">
    <source>
        <dbReference type="ARBA" id="ARBA00025483"/>
    </source>
</evidence>
<dbReference type="Gene3D" id="3.40.50.10190">
    <property type="entry name" value="BRCT domain"/>
    <property type="match status" value="1"/>
</dbReference>
<dbReference type="Proteomes" id="UP000594688">
    <property type="component" value="Chromosome"/>
</dbReference>
<dbReference type="PANTHER" id="PTHR30231">
    <property type="entry name" value="DNA POLYMERASE III SUBUNIT EPSILON"/>
    <property type="match status" value="1"/>
</dbReference>
<organism evidence="7 8">
    <name type="scientific">Candidatus Nitronauta litoralis</name>
    <dbReference type="NCBI Taxonomy" id="2705533"/>
    <lineage>
        <taxon>Bacteria</taxon>
        <taxon>Pseudomonadati</taxon>
        <taxon>Nitrospinota/Tectimicrobiota group</taxon>
        <taxon>Nitrospinota</taxon>
        <taxon>Nitrospinia</taxon>
        <taxon>Nitrospinales</taxon>
        <taxon>Nitrospinaceae</taxon>
        <taxon>Candidatus Nitronauta</taxon>
    </lineage>
</organism>
<dbReference type="Gene3D" id="3.30.420.10">
    <property type="entry name" value="Ribonuclease H-like superfamily/Ribonuclease H"/>
    <property type="match status" value="1"/>
</dbReference>
<comment type="function">
    <text evidence="4">DNA polymerase III is a complex, multichain enzyme responsible for most of the replicative synthesis in bacteria. The epsilon subunit contain the editing function and is a proofreading 3'-5' exonuclease.</text>
</comment>
<dbReference type="GO" id="GO:0006259">
    <property type="term" value="P:DNA metabolic process"/>
    <property type="evidence" value="ECO:0007669"/>
    <property type="project" value="UniProtKB-ARBA"/>
</dbReference>
<dbReference type="CDD" id="cd06127">
    <property type="entry name" value="DEDDh"/>
    <property type="match status" value="1"/>
</dbReference>
<dbReference type="InterPro" id="IPR012337">
    <property type="entry name" value="RNaseH-like_sf"/>
</dbReference>
<reference evidence="7 8" key="1">
    <citation type="submission" date="2020-02" db="EMBL/GenBank/DDBJ databases">
        <title>Genomic and physiological characterization of two novel Nitrospinaceae genera.</title>
        <authorList>
            <person name="Mueller A.J."/>
            <person name="Jung M.-Y."/>
            <person name="Strachan C.R."/>
            <person name="Herbold C.W."/>
            <person name="Kirkegaard R.H."/>
            <person name="Daims H."/>
        </authorList>
    </citation>
    <scope>NUCLEOTIDE SEQUENCE [LARGE SCALE GENOMIC DNA]</scope>
    <source>
        <strain evidence="7">EB</strain>
    </source>
</reference>
<dbReference type="GO" id="GO:0008408">
    <property type="term" value="F:3'-5' exonuclease activity"/>
    <property type="evidence" value="ECO:0007669"/>
    <property type="project" value="TreeGrafter"/>
</dbReference>
<dbReference type="InterPro" id="IPR013520">
    <property type="entry name" value="Ribonucl_H"/>
</dbReference>
<comment type="subunit">
    <text evidence="5">DNA polymerase III contains a core (composed of alpha, epsilon and theta chains) that associates with a tau subunit. This core dimerizes to form the POLIII' complex. PolIII' associates with the gamma complex (composed of gamma, delta, delta', psi and chi chains) and with the beta chain to form the complete DNA polymerase III complex.</text>
</comment>
<dbReference type="EMBL" id="CP048685">
    <property type="protein sequence ID" value="QPJ61514.1"/>
    <property type="molecule type" value="Genomic_DNA"/>
</dbReference>
<evidence type="ECO:0000256" key="3">
    <source>
        <dbReference type="ARBA" id="ARBA00022839"/>
    </source>
</evidence>
<evidence type="ECO:0000256" key="1">
    <source>
        <dbReference type="ARBA" id="ARBA00022722"/>
    </source>
</evidence>
<dbReference type="InterPro" id="IPR036397">
    <property type="entry name" value="RNaseH_sf"/>
</dbReference>
<keyword evidence="2" id="KW-0378">Hydrolase</keyword>
<evidence type="ECO:0000256" key="5">
    <source>
        <dbReference type="ARBA" id="ARBA00026073"/>
    </source>
</evidence>
<feature type="domain" description="Exonuclease" evidence="6">
    <location>
        <begin position="4"/>
        <end position="170"/>
    </location>
</feature>
<proteinExistence type="predicted"/>
<evidence type="ECO:0000313" key="7">
    <source>
        <dbReference type="EMBL" id="QPJ61514.1"/>
    </source>
</evidence>
<dbReference type="GO" id="GO:0005829">
    <property type="term" value="C:cytosol"/>
    <property type="evidence" value="ECO:0007669"/>
    <property type="project" value="TreeGrafter"/>
</dbReference>
<dbReference type="PANTHER" id="PTHR30231:SF4">
    <property type="entry name" value="PROTEIN NEN2"/>
    <property type="match status" value="1"/>
</dbReference>
<gene>
    <name evidence="7" type="ORF">G3M70_06270</name>
</gene>
<accession>A0A7T0BV40</accession>
<keyword evidence="1" id="KW-0540">Nuclease</keyword>
<dbReference type="Pfam" id="PF00929">
    <property type="entry name" value="RNase_T"/>
    <property type="match status" value="1"/>
</dbReference>
<dbReference type="GO" id="GO:0003676">
    <property type="term" value="F:nucleic acid binding"/>
    <property type="evidence" value="ECO:0007669"/>
    <property type="project" value="InterPro"/>
</dbReference>
<dbReference type="FunFam" id="3.30.420.10:FF:000045">
    <property type="entry name" value="3'-5' exonuclease DinG"/>
    <property type="match status" value="1"/>
</dbReference>